<gene>
    <name evidence="2" type="ORF">X777_01880</name>
</gene>
<dbReference type="AlphaFoldDB" id="A0A026WQ41"/>
<keyword evidence="3" id="KW-1185">Reference proteome</keyword>
<dbReference type="SUPFAM" id="SSF82771">
    <property type="entry name" value="GIY-YIG endonuclease"/>
    <property type="match status" value="1"/>
</dbReference>
<dbReference type="SMART" id="SM00465">
    <property type="entry name" value="GIYc"/>
    <property type="match status" value="1"/>
</dbReference>
<dbReference type="PROSITE" id="PS50164">
    <property type="entry name" value="GIY_YIG"/>
    <property type="match status" value="1"/>
</dbReference>
<reference evidence="2 3" key="1">
    <citation type="journal article" date="2014" name="Curr. Biol.">
        <title>The genome of the clonal raider ant Cerapachys biroi.</title>
        <authorList>
            <person name="Oxley P.R."/>
            <person name="Ji L."/>
            <person name="Fetter-Pruneda I."/>
            <person name="McKenzie S.K."/>
            <person name="Li C."/>
            <person name="Hu H."/>
            <person name="Zhang G."/>
            <person name="Kronauer D.J."/>
        </authorList>
    </citation>
    <scope>NUCLEOTIDE SEQUENCE [LARGE SCALE GENOMIC DNA]</scope>
</reference>
<name>A0A026WQ41_OOCBI</name>
<dbReference type="CDD" id="cd10442">
    <property type="entry name" value="GIY-YIG_PLEs"/>
    <property type="match status" value="1"/>
</dbReference>
<evidence type="ECO:0000313" key="3">
    <source>
        <dbReference type="Proteomes" id="UP000053097"/>
    </source>
</evidence>
<dbReference type="Gene3D" id="3.40.1440.10">
    <property type="entry name" value="GIY-YIG endonuclease"/>
    <property type="match status" value="1"/>
</dbReference>
<accession>A0A026WQ41</accession>
<dbReference type="InterPro" id="IPR035901">
    <property type="entry name" value="GIY-YIG_endonuc_sf"/>
</dbReference>
<evidence type="ECO:0000259" key="1">
    <source>
        <dbReference type="PROSITE" id="PS50164"/>
    </source>
</evidence>
<feature type="domain" description="GIY-YIG" evidence="1">
    <location>
        <begin position="29"/>
        <end position="119"/>
    </location>
</feature>
<sequence length="135" mass="16166">YNFKTIFTIPNKLNQIIKSGKDKIENKDMMGVVYKIDCKNCDSCYVGQTKRRLDTRIKEHKADINKDPDFHSVVSKHRLDCNHEFDWINTQVLHRKEHIKKREIAEMYFIKRHDKTINTQNDTENLPSVYDNILR</sequence>
<protein>
    <recommendedName>
        <fullName evidence="1">GIY-YIG domain-containing protein</fullName>
    </recommendedName>
</protein>
<dbReference type="OrthoDB" id="10053386at2759"/>
<dbReference type="Pfam" id="PF01541">
    <property type="entry name" value="GIY-YIG"/>
    <property type="match status" value="1"/>
</dbReference>
<dbReference type="Proteomes" id="UP000053097">
    <property type="component" value="Unassembled WGS sequence"/>
</dbReference>
<dbReference type="EMBL" id="KK107132">
    <property type="protein sequence ID" value="EZA58152.1"/>
    <property type="molecule type" value="Genomic_DNA"/>
</dbReference>
<proteinExistence type="predicted"/>
<organism evidence="2 3">
    <name type="scientific">Ooceraea biroi</name>
    <name type="common">Clonal raider ant</name>
    <name type="synonym">Cerapachys biroi</name>
    <dbReference type="NCBI Taxonomy" id="2015173"/>
    <lineage>
        <taxon>Eukaryota</taxon>
        <taxon>Metazoa</taxon>
        <taxon>Ecdysozoa</taxon>
        <taxon>Arthropoda</taxon>
        <taxon>Hexapoda</taxon>
        <taxon>Insecta</taxon>
        <taxon>Pterygota</taxon>
        <taxon>Neoptera</taxon>
        <taxon>Endopterygota</taxon>
        <taxon>Hymenoptera</taxon>
        <taxon>Apocrita</taxon>
        <taxon>Aculeata</taxon>
        <taxon>Formicoidea</taxon>
        <taxon>Formicidae</taxon>
        <taxon>Dorylinae</taxon>
        <taxon>Ooceraea</taxon>
    </lineage>
</organism>
<evidence type="ECO:0000313" key="2">
    <source>
        <dbReference type="EMBL" id="EZA58152.1"/>
    </source>
</evidence>
<dbReference type="InterPro" id="IPR000305">
    <property type="entry name" value="GIY-YIG_endonuc"/>
</dbReference>
<feature type="non-terminal residue" evidence="2">
    <location>
        <position position="1"/>
    </location>
</feature>